<dbReference type="STRING" id="1391654.AKJ09_00151"/>
<proteinExistence type="inferred from homology"/>
<evidence type="ECO:0000256" key="1">
    <source>
        <dbReference type="ARBA" id="ARBA00007061"/>
    </source>
</evidence>
<feature type="domain" description="Hydroxymethylglutaryl-coenzyme A synthase C-terminal" evidence="4">
    <location>
        <begin position="272"/>
        <end position="370"/>
    </location>
</feature>
<dbReference type="GO" id="GO:0006084">
    <property type="term" value="P:acetyl-CoA metabolic process"/>
    <property type="evidence" value="ECO:0007669"/>
    <property type="project" value="InterPro"/>
</dbReference>
<dbReference type="CDD" id="cd00827">
    <property type="entry name" value="init_cond_enzymes"/>
    <property type="match status" value="1"/>
</dbReference>
<dbReference type="Proteomes" id="UP000064967">
    <property type="component" value="Chromosome"/>
</dbReference>
<keyword evidence="2" id="KW-0808">Transferase</keyword>
<dbReference type="PANTHER" id="PTHR43323:SF2">
    <property type="entry name" value="HYDROXYMETHYLGLUTARYL-COA SYNTHASE"/>
    <property type="match status" value="1"/>
</dbReference>
<dbReference type="PATRIC" id="fig|1391654.3.peg.165"/>
<dbReference type="Pfam" id="PF08540">
    <property type="entry name" value="HMG_CoA_synt_C"/>
    <property type="match status" value="2"/>
</dbReference>
<dbReference type="AlphaFoldDB" id="A0A0K1PIY9"/>
<accession>A0A0K1PIY9</accession>
<dbReference type="Pfam" id="PF01154">
    <property type="entry name" value="HMG_CoA_synt_N"/>
    <property type="match status" value="1"/>
</dbReference>
<dbReference type="InterPro" id="IPR013746">
    <property type="entry name" value="HMG_CoA_synt_C_dom"/>
</dbReference>
<evidence type="ECO:0000259" key="4">
    <source>
        <dbReference type="Pfam" id="PF08540"/>
    </source>
</evidence>
<dbReference type="PANTHER" id="PTHR43323">
    <property type="entry name" value="3-HYDROXY-3-METHYLGLUTARYL COENZYME A SYNTHASE"/>
    <property type="match status" value="1"/>
</dbReference>
<protein>
    <submittedName>
        <fullName evidence="5">Hydroxymethylglutaryl-CoA synthase</fullName>
    </submittedName>
</protein>
<dbReference type="KEGG" id="llu:AKJ09_00151"/>
<evidence type="ECO:0000313" key="5">
    <source>
        <dbReference type="EMBL" id="AKU93487.1"/>
    </source>
</evidence>
<dbReference type="RefSeq" id="WP_146645100.1">
    <property type="nucleotide sequence ID" value="NZ_CP012333.1"/>
</dbReference>
<evidence type="ECO:0000259" key="3">
    <source>
        <dbReference type="Pfam" id="PF01154"/>
    </source>
</evidence>
<name>A0A0K1PIY9_9BACT</name>
<keyword evidence="6" id="KW-1185">Reference proteome</keyword>
<dbReference type="Gene3D" id="3.40.47.10">
    <property type="match status" value="2"/>
</dbReference>
<reference evidence="5 6" key="1">
    <citation type="submission" date="2015-08" db="EMBL/GenBank/DDBJ databases">
        <authorList>
            <person name="Babu N.S."/>
            <person name="Beckwith C.J."/>
            <person name="Beseler K.G."/>
            <person name="Brison A."/>
            <person name="Carone J.V."/>
            <person name="Caskin T.P."/>
            <person name="Diamond M."/>
            <person name="Durham M.E."/>
            <person name="Foxe J.M."/>
            <person name="Go M."/>
            <person name="Henderson B.A."/>
            <person name="Jones I.B."/>
            <person name="McGettigan J.A."/>
            <person name="Micheletti S.J."/>
            <person name="Nasrallah M.E."/>
            <person name="Ortiz D."/>
            <person name="Piller C.R."/>
            <person name="Privatt S.R."/>
            <person name="Schneider S.L."/>
            <person name="Sharp S."/>
            <person name="Smith T.C."/>
            <person name="Stanton J.D."/>
            <person name="Ullery H.E."/>
            <person name="Wilson R.J."/>
            <person name="Serrano M.G."/>
            <person name="Buck G."/>
            <person name="Lee V."/>
            <person name="Wang Y."/>
            <person name="Carvalho R."/>
            <person name="Voegtly L."/>
            <person name="Shi R."/>
            <person name="Duckworth R."/>
            <person name="Johnson A."/>
            <person name="Loviza R."/>
            <person name="Walstead R."/>
            <person name="Shah Z."/>
            <person name="Kiflezghi M."/>
            <person name="Wade K."/>
            <person name="Ball S.L."/>
            <person name="Bradley K.W."/>
            <person name="Asai D.J."/>
            <person name="Bowman C.A."/>
            <person name="Russell D.A."/>
            <person name="Pope W.H."/>
            <person name="Jacobs-Sera D."/>
            <person name="Hendrix R.W."/>
            <person name="Hatfull G.F."/>
        </authorList>
    </citation>
    <scope>NUCLEOTIDE SEQUENCE [LARGE SCALE GENOMIC DNA]</scope>
    <source>
        <strain evidence="5 6">DSM 27648</strain>
    </source>
</reference>
<feature type="domain" description="Hydroxymethylglutaryl-coenzyme A synthase C-terminal" evidence="4">
    <location>
        <begin position="183"/>
        <end position="260"/>
    </location>
</feature>
<dbReference type="EMBL" id="CP012333">
    <property type="protein sequence ID" value="AKU93487.1"/>
    <property type="molecule type" value="Genomic_DNA"/>
</dbReference>
<dbReference type="OrthoDB" id="9769523at2"/>
<comment type="similarity">
    <text evidence="1">Belongs to the thiolase-like superfamily. HMG-CoA synthase family.</text>
</comment>
<dbReference type="SUPFAM" id="SSF53901">
    <property type="entry name" value="Thiolase-like"/>
    <property type="match status" value="2"/>
</dbReference>
<feature type="domain" description="Hydroxymethylglutaryl-coenzyme A synthase N-terminal" evidence="3">
    <location>
        <begin position="8"/>
        <end position="176"/>
    </location>
</feature>
<sequence>MLRRIMNPIRVGIDALGLAFPRAYVALEDVARARGVPETKYTEGLGTVAMSVPEPDEDTVTLAVEAAADALERADVEPSEIGLCIVGTETAVDHSKPVASFLQGLLGLPSTCRIFEAKHACYGGTAGLMTALDWIASGRARGRKALVVCSDIARYGLNTPGEPTQGAGSVALVVSENPRVLSIDTATIGTSSQHVFDFWRPLESKDAFVDGHYSVTCYLEALRGAHAEHVRLGGRTPGDDLAATLYHVPYPKMAKKAHALVRELAGDGAPDQSFARLVAPSLVLPSRIGNIYTGSLYLALASLLACSERPIHGQDVTLFSYGSGCCAELFRGTITPGAQAAYSSLRARVDARRRLTVPEYEALFRARDEVRELDALPLGMIQDLRSVRLKGVQGGRRIYA</sequence>
<dbReference type="InterPro" id="IPR013528">
    <property type="entry name" value="HMG_CoA_synth_N"/>
</dbReference>
<evidence type="ECO:0000313" key="6">
    <source>
        <dbReference type="Proteomes" id="UP000064967"/>
    </source>
</evidence>
<organism evidence="5 6">
    <name type="scientific">Labilithrix luteola</name>
    <dbReference type="NCBI Taxonomy" id="1391654"/>
    <lineage>
        <taxon>Bacteria</taxon>
        <taxon>Pseudomonadati</taxon>
        <taxon>Myxococcota</taxon>
        <taxon>Polyangia</taxon>
        <taxon>Polyangiales</taxon>
        <taxon>Labilitrichaceae</taxon>
        <taxon>Labilithrix</taxon>
    </lineage>
</organism>
<evidence type="ECO:0000256" key="2">
    <source>
        <dbReference type="ARBA" id="ARBA00022679"/>
    </source>
</evidence>
<dbReference type="InterPro" id="IPR016039">
    <property type="entry name" value="Thiolase-like"/>
</dbReference>
<dbReference type="GO" id="GO:0004421">
    <property type="term" value="F:hydroxymethylglutaryl-CoA synthase activity"/>
    <property type="evidence" value="ECO:0007669"/>
    <property type="project" value="InterPro"/>
</dbReference>
<gene>
    <name evidence="5" type="ORF">AKJ09_00151</name>
</gene>